<evidence type="ECO:0000256" key="3">
    <source>
        <dbReference type="ARBA" id="ARBA00022478"/>
    </source>
</evidence>
<dbReference type="InterPro" id="IPR036388">
    <property type="entry name" value="WH-like_DNA-bd_sf"/>
</dbReference>
<evidence type="ECO:0000256" key="6">
    <source>
        <dbReference type="SAM" id="MobiDB-lite"/>
    </source>
</evidence>
<reference evidence="7" key="1">
    <citation type="journal article" date="2023" name="Mol. Phylogenet. Evol.">
        <title>Genome-scale phylogeny and comparative genomics of the fungal order Sordariales.</title>
        <authorList>
            <person name="Hensen N."/>
            <person name="Bonometti L."/>
            <person name="Westerberg I."/>
            <person name="Brannstrom I.O."/>
            <person name="Guillou S."/>
            <person name="Cros-Aarteil S."/>
            <person name="Calhoun S."/>
            <person name="Haridas S."/>
            <person name="Kuo A."/>
            <person name="Mondo S."/>
            <person name="Pangilinan J."/>
            <person name="Riley R."/>
            <person name="LaButti K."/>
            <person name="Andreopoulos B."/>
            <person name="Lipzen A."/>
            <person name="Chen C."/>
            <person name="Yan M."/>
            <person name="Daum C."/>
            <person name="Ng V."/>
            <person name="Clum A."/>
            <person name="Steindorff A."/>
            <person name="Ohm R.A."/>
            <person name="Martin F."/>
            <person name="Silar P."/>
            <person name="Natvig D.O."/>
            <person name="Lalanne C."/>
            <person name="Gautier V."/>
            <person name="Ament-Velasquez S.L."/>
            <person name="Kruys A."/>
            <person name="Hutchinson M.I."/>
            <person name="Powell A.J."/>
            <person name="Barry K."/>
            <person name="Miller A.N."/>
            <person name="Grigoriev I.V."/>
            <person name="Debuchy R."/>
            <person name="Gladieux P."/>
            <person name="Hiltunen Thoren M."/>
            <person name="Johannesson H."/>
        </authorList>
    </citation>
    <scope>NUCLEOTIDE SEQUENCE</scope>
    <source>
        <strain evidence="7">PSN324</strain>
    </source>
</reference>
<dbReference type="InterPro" id="IPR007832">
    <property type="entry name" value="RNA_pol_Rpc34"/>
</dbReference>
<evidence type="ECO:0000256" key="4">
    <source>
        <dbReference type="ARBA" id="ARBA00023163"/>
    </source>
</evidence>
<dbReference type="Pfam" id="PF05158">
    <property type="entry name" value="RNA_pol_Rpc34"/>
    <property type="match status" value="1"/>
</dbReference>
<evidence type="ECO:0000256" key="5">
    <source>
        <dbReference type="ARBA" id="ARBA00023242"/>
    </source>
</evidence>
<sequence>MEEGEAAKVDILKNTLYDTVIQHGSNTRLFTQSDLLDLDIIPHRNLQLLLQVIQALTNDKLLVGVTGGQGGLAWKYRSREDAKKYTSLPDETTMLVYQAIDEAGNDGIWKRTIENRVNISDAVMKVCIKILEQRGYIASMRSVEQPNRKMYIRADLRPSHRATGGPWFTDGQLDGSFIETLEGVVFEFIKGRGAYHQAPGAGSGGATRIPKRGVVTAAPTVTAGTKRSAKEITSDDVTPAATPGRPVAVASPASAAAAKSARKPEMFLPMPAGYKGYPTIHDITEFIHQLGITSNTTLGENDIRQLVEVLIFDGLIEPIKVGKRRGFRALRPTKQSTIPYNIRAKEMQNGIGLHLPHTGVLPPTNGLTEAPCGRCPVFDLCEEGGTVSPSTCVYFMEWLGLEEKKKEGDGVAEVKVEAGSDGKGSAPP</sequence>
<comment type="caution">
    <text evidence="7">The sequence shown here is derived from an EMBL/GenBank/DDBJ whole genome shotgun (WGS) entry which is preliminary data.</text>
</comment>
<gene>
    <name evidence="7" type="ORF">QBC42DRAFT_189404</name>
</gene>
<keyword evidence="4" id="KW-0804">Transcription</keyword>
<feature type="region of interest" description="Disordered" evidence="6">
    <location>
        <begin position="225"/>
        <end position="248"/>
    </location>
</feature>
<protein>
    <recommendedName>
        <fullName evidence="9">DNA-directed RNA polymerase III subunit RPC6</fullName>
    </recommendedName>
</protein>
<dbReference type="InterPro" id="IPR016049">
    <property type="entry name" value="RNA_pol_Rpc34-like"/>
</dbReference>
<dbReference type="AlphaFoldDB" id="A0AAV9HCD8"/>
<organism evidence="7 8">
    <name type="scientific">Cladorrhinum samala</name>
    <dbReference type="NCBI Taxonomy" id="585594"/>
    <lineage>
        <taxon>Eukaryota</taxon>
        <taxon>Fungi</taxon>
        <taxon>Dikarya</taxon>
        <taxon>Ascomycota</taxon>
        <taxon>Pezizomycotina</taxon>
        <taxon>Sordariomycetes</taxon>
        <taxon>Sordariomycetidae</taxon>
        <taxon>Sordariales</taxon>
        <taxon>Podosporaceae</taxon>
        <taxon>Cladorrhinum</taxon>
    </lineage>
</organism>
<dbReference type="Gene3D" id="1.10.10.10">
    <property type="entry name" value="Winged helix-like DNA-binding domain superfamily/Winged helix DNA-binding domain"/>
    <property type="match status" value="1"/>
</dbReference>
<dbReference type="Proteomes" id="UP001321749">
    <property type="component" value="Unassembled WGS sequence"/>
</dbReference>
<keyword evidence="5" id="KW-0539">Nucleus</keyword>
<evidence type="ECO:0008006" key="9">
    <source>
        <dbReference type="Google" id="ProtNLM"/>
    </source>
</evidence>
<evidence type="ECO:0000313" key="7">
    <source>
        <dbReference type="EMBL" id="KAK4457102.1"/>
    </source>
</evidence>
<comment type="subcellular location">
    <subcellularLocation>
        <location evidence="1">Nucleus</location>
    </subcellularLocation>
</comment>
<reference evidence="7" key="2">
    <citation type="submission" date="2023-06" db="EMBL/GenBank/DDBJ databases">
        <authorList>
            <consortium name="Lawrence Berkeley National Laboratory"/>
            <person name="Mondo S.J."/>
            <person name="Hensen N."/>
            <person name="Bonometti L."/>
            <person name="Westerberg I."/>
            <person name="Brannstrom I.O."/>
            <person name="Guillou S."/>
            <person name="Cros-Aarteil S."/>
            <person name="Calhoun S."/>
            <person name="Haridas S."/>
            <person name="Kuo A."/>
            <person name="Pangilinan J."/>
            <person name="Riley R."/>
            <person name="Labutti K."/>
            <person name="Andreopoulos B."/>
            <person name="Lipzen A."/>
            <person name="Chen C."/>
            <person name="Yanf M."/>
            <person name="Daum C."/>
            <person name="Ng V."/>
            <person name="Clum A."/>
            <person name="Steindorff A."/>
            <person name="Ohm R."/>
            <person name="Martin F."/>
            <person name="Silar P."/>
            <person name="Natvig D."/>
            <person name="Lalanne C."/>
            <person name="Gautier V."/>
            <person name="Ament-Velasquez S.L."/>
            <person name="Kruys A."/>
            <person name="Hutchinson M.I."/>
            <person name="Powell A.J."/>
            <person name="Barry K."/>
            <person name="Miller A.N."/>
            <person name="Grigoriev I.V."/>
            <person name="Debuchy R."/>
            <person name="Gladieux P."/>
            <person name="Thoren M.H."/>
            <person name="Johannesson H."/>
        </authorList>
    </citation>
    <scope>NUCLEOTIDE SEQUENCE</scope>
    <source>
        <strain evidence="7">PSN324</strain>
    </source>
</reference>
<dbReference type="PANTHER" id="PTHR12780">
    <property type="entry name" value="RNA POLYMERASE III DNA DIRECTED , 39KD SUBUNIT-RELATED"/>
    <property type="match status" value="1"/>
</dbReference>
<dbReference type="EMBL" id="MU865136">
    <property type="protein sequence ID" value="KAK4457102.1"/>
    <property type="molecule type" value="Genomic_DNA"/>
</dbReference>
<evidence type="ECO:0000256" key="1">
    <source>
        <dbReference type="ARBA" id="ARBA00004123"/>
    </source>
</evidence>
<dbReference type="InterPro" id="IPR036390">
    <property type="entry name" value="WH_DNA-bd_sf"/>
</dbReference>
<dbReference type="GO" id="GO:0005666">
    <property type="term" value="C:RNA polymerase III complex"/>
    <property type="evidence" value="ECO:0007669"/>
    <property type="project" value="InterPro"/>
</dbReference>
<proteinExistence type="inferred from homology"/>
<keyword evidence="3" id="KW-0240">DNA-directed RNA polymerase</keyword>
<accession>A0AAV9HCD8</accession>
<dbReference type="SUPFAM" id="SSF46785">
    <property type="entry name" value="Winged helix' DNA-binding domain"/>
    <property type="match status" value="1"/>
</dbReference>
<dbReference type="PIRSF" id="PIRSF028763">
    <property type="entry name" value="RNA_pol_Rpc34"/>
    <property type="match status" value="1"/>
</dbReference>
<dbReference type="GO" id="GO:0006383">
    <property type="term" value="P:transcription by RNA polymerase III"/>
    <property type="evidence" value="ECO:0007669"/>
    <property type="project" value="InterPro"/>
</dbReference>
<keyword evidence="8" id="KW-1185">Reference proteome</keyword>
<evidence type="ECO:0000313" key="8">
    <source>
        <dbReference type="Proteomes" id="UP001321749"/>
    </source>
</evidence>
<name>A0AAV9HCD8_9PEZI</name>
<evidence type="ECO:0000256" key="2">
    <source>
        <dbReference type="ARBA" id="ARBA00011038"/>
    </source>
</evidence>
<comment type="similarity">
    <text evidence="2">Belongs to the eukaryotic RPC34/RPC39 RNA polymerase subunit family.</text>
</comment>